<organism evidence="7 8">
    <name type="scientific">Talaromyces proteolyticus</name>
    <dbReference type="NCBI Taxonomy" id="1131652"/>
    <lineage>
        <taxon>Eukaryota</taxon>
        <taxon>Fungi</taxon>
        <taxon>Dikarya</taxon>
        <taxon>Ascomycota</taxon>
        <taxon>Pezizomycotina</taxon>
        <taxon>Eurotiomycetes</taxon>
        <taxon>Eurotiomycetidae</taxon>
        <taxon>Eurotiales</taxon>
        <taxon>Trichocomaceae</taxon>
        <taxon>Talaromyces</taxon>
        <taxon>Talaromyces sect. Bacilispori</taxon>
    </lineage>
</organism>
<dbReference type="PRINTS" id="PR01036">
    <property type="entry name" value="TCRTETB"/>
</dbReference>
<gene>
    <name evidence="7" type="ORF">BGW36DRAFT_300061</name>
</gene>
<dbReference type="Proteomes" id="UP001201262">
    <property type="component" value="Unassembled WGS sequence"/>
</dbReference>
<feature type="transmembrane region" description="Helical" evidence="5">
    <location>
        <begin position="71"/>
        <end position="88"/>
    </location>
</feature>
<dbReference type="GO" id="GO:0005886">
    <property type="term" value="C:plasma membrane"/>
    <property type="evidence" value="ECO:0007669"/>
    <property type="project" value="TreeGrafter"/>
</dbReference>
<evidence type="ECO:0000259" key="6">
    <source>
        <dbReference type="PROSITE" id="PS50850"/>
    </source>
</evidence>
<feature type="transmembrane region" description="Helical" evidence="5">
    <location>
        <begin position="187"/>
        <end position="207"/>
    </location>
</feature>
<proteinExistence type="predicted"/>
<protein>
    <submittedName>
        <fullName evidence="7">MFS multidrug transporter</fullName>
    </submittedName>
</protein>
<dbReference type="PANTHER" id="PTHR23501:SF43">
    <property type="entry name" value="MULTIDRUG TRANSPORTER, PUTATIVE (AFU_ORTHOLOGUE AFUA_6G03040)-RELATED"/>
    <property type="match status" value="1"/>
</dbReference>
<keyword evidence="3 5" id="KW-1133">Transmembrane helix</keyword>
<dbReference type="Gene3D" id="1.20.1250.20">
    <property type="entry name" value="MFS general substrate transporter like domains"/>
    <property type="match status" value="1"/>
</dbReference>
<evidence type="ECO:0000256" key="3">
    <source>
        <dbReference type="ARBA" id="ARBA00022989"/>
    </source>
</evidence>
<feature type="transmembrane region" description="Helical" evidence="5">
    <location>
        <begin position="157"/>
        <end position="175"/>
    </location>
</feature>
<feature type="transmembrane region" description="Helical" evidence="5">
    <location>
        <begin position="265"/>
        <end position="284"/>
    </location>
</feature>
<dbReference type="Pfam" id="PF07690">
    <property type="entry name" value="MFS_1"/>
    <property type="match status" value="1"/>
</dbReference>
<keyword evidence="2 5" id="KW-0812">Transmembrane</keyword>
<keyword evidence="4 5" id="KW-0472">Membrane</keyword>
<dbReference type="GO" id="GO:0022857">
    <property type="term" value="F:transmembrane transporter activity"/>
    <property type="evidence" value="ECO:0007669"/>
    <property type="project" value="InterPro"/>
</dbReference>
<feature type="domain" description="Major facilitator superfamily (MFS) profile" evidence="6">
    <location>
        <begin position="34"/>
        <end position="546"/>
    </location>
</feature>
<feature type="transmembrane region" description="Helical" evidence="5">
    <location>
        <begin position="408"/>
        <end position="432"/>
    </location>
</feature>
<dbReference type="RefSeq" id="XP_046070729.1">
    <property type="nucleotide sequence ID" value="XM_046211591.1"/>
</dbReference>
<evidence type="ECO:0000313" key="8">
    <source>
        <dbReference type="Proteomes" id="UP001201262"/>
    </source>
</evidence>
<feature type="transmembrane region" description="Helical" evidence="5">
    <location>
        <begin position="524"/>
        <end position="542"/>
    </location>
</feature>
<name>A0AAD4KNK2_9EURO</name>
<dbReference type="PANTHER" id="PTHR23501">
    <property type="entry name" value="MAJOR FACILITATOR SUPERFAMILY"/>
    <property type="match status" value="1"/>
</dbReference>
<dbReference type="GeneID" id="70241878"/>
<dbReference type="AlphaFoldDB" id="A0AAD4KNK2"/>
<evidence type="ECO:0000256" key="5">
    <source>
        <dbReference type="SAM" id="Phobius"/>
    </source>
</evidence>
<dbReference type="InterPro" id="IPR020846">
    <property type="entry name" value="MFS_dom"/>
</dbReference>
<evidence type="ECO:0000256" key="2">
    <source>
        <dbReference type="ARBA" id="ARBA00022692"/>
    </source>
</evidence>
<dbReference type="SUPFAM" id="SSF103473">
    <property type="entry name" value="MFS general substrate transporter"/>
    <property type="match status" value="1"/>
</dbReference>
<dbReference type="PROSITE" id="PS50850">
    <property type="entry name" value="MFS"/>
    <property type="match status" value="1"/>
</dbReference>
<evidence type="ECO:0000256" key="4">
    <source>
        <dbReference type="ARBA" id="ARBA00023136"/>
    </source>
</evidence>
<feature type="transmembrane region" description="Helical" evidence="5">
    <location>
        <begin position="377"/>
        <end position="396"/>
    </location>
</feature>
<evidence type="ECO:0000313" key="7">
    <source>
        <dbReference type="EMBL" id="KAH8695587.1"/>
    </source>
</evidence>
<dbReference type="InterPro" id="IPR036259">
    <property type="entry name" value="MFS_trans_sf"/>
</dbReference>
<feature type="transmembrane region" description="Helical" evidence="5">
    <location>
        <begin position="124"/>
        <end position="145"/>
    </location>
</feature>
<dbReference type="InterPro" id="IPR011701">
    <property type="entry name" value="MFS"/>
</dbReference>
<comment type="caution">
    <text evidence="7">The sequence shown here is derived from an EMBL/GenBank/DDBJ whole genome shotgun (WGS) entry which is preliminary data.</text>
</comment>
<dbReference type="EMBL" id="JAJTJA010000008">
    <property type="protein sequence ID" value="KAH8695587.1"/>
    <property type="molecule type" value="Genomic_DNA"/>
</dbReference>
<feature type="transmembrane region" description="Helical" evidence="5">
    <location>
        <begin position="33"/>
        <end position="59"/>
    </location>
</feature>
<sequence>METHDLADTSKEQANRAFNGGLKQPIRGWKMHILTFGLWMALFLSTLETTIVSTSLVSITNALNGFDKRDWVVTAYLITYTGFLTIYAKLGDIFGQKTMFIMGVGSFILFSILCGISTTIQELVIFRVFQGFGASGIYSMTLAITPRLVPPQQISKYMALVSSVFALASVAGPLMGGVLSKSGNWKWIFELNAPAGFLALAIIIFFLPSISNDDNDSFDSSPPKKISAANLQRIDLLGVFLLLAASVLVVFSFETAGTQYPWNSGIVIVTLILGSTFFVIFILWERWLQNKLPAREEPVFPPRILWRRDMAAMFLTSFFIGFSFTSVVVNIPQRAQAVYGYSPERAGITLLPLLLSSPLATAFSSFLTSKCKVPPTYLILAGVIVQSLGMGMACSLPTNSLSLPYQQLIFEAIIGTGFGFTLTTTLTLAQIVTAQNDLLDVTNDIGKPAVTLGALTQVRVLGGTLGLAISSTVLNSDVSNRLEHIIGLQEVQNITKSFSAIESLSPGQQRLTRLVFAEGFQRQTIVMAAFSGMALICSLLLIQRRSRGALDTESRSL</sequence>
<feature type="transmembrane region" description="Helical" evidence="5">
    <location>
        <begin position="311"/>
        <end position="331"/>
    </location>
</feature>
<dbReference type="Gene3D" id="1.20.1720.10">
    <property type="entry name" value="Multidrug resistance protein D"/>
    <property type="match status" value="1"/>
</dbReference>
<evidence type="ECO:0000256" key="1">
    <source>
        <dbReference type="ARBA" id="ARBA00004141"/>
    </source>
</evidence>
<accession>A0AAD4KNK2</accession>
<keyword evidence="8" id="KW-1185">Reference proteome</keyword>
<reference evidence="7" key="1">
    <citation type="submission" date="2021-12" db="EMBL/GenBank/DDBJ databases">
        <title>Convergent genome expansion in fungi linked to evolution of root-endophyte symbiosis.</title>
        <authorList>
            <consortium name="DOE Joint Genome Institute"/>
            <person name="Ke Y.-H."/>
            <person name="Bonito G."/>
            <person name="Liao H.-L."/>
            <person name="Looney B."/>
            <person name="Rojas-Flechas A."/>
            <person name="Nash J."/>
            <person name="Hameed K."/>
            <person name="Schadt C."/>
            <person name="Martin F."/>
            <person name="Crous P.W."/>
            <person name="Miettinen O."/>
            <person name="Magnuson J.K."/>
            <person name="Labbe J."/>
            <person name="Jacobson D."/>
            <person name="Doktycz M.J."/>
            <person name="Veneault-Fourrey C."/>
            <person name="Kuo A."/>
            <person name="Mondo S."/>
            <person name="Calhoun S."/>
            <person name="Riley R."/>
            <person name="Ohm R."/>
            <person name="LaButti K."/>
            <person name="Andreopoulos B."/>
            <person name="Pangilinan J."/>
            <person name="Nolan M."/>
            <person name="Tritt A."/>
            <person name="Clum A."/>
            <person name="Lipzen A."/>
            <person name="Daum C."/>
            <person name="Barry K."/>
            <person name="Grigoriev I.V."/>
            <person name="Vilgalys R."/>
        </authorList>
    </citation>
    <scope>NUCLEOTIDE SEQUENCE</scope>
    <source>
        <strain evidence="7">PMI_201</strain>
    </source>
</reference>
<feature type="transmembrane region" description="Helical" evidence="5">
    <location>
        <begin position="234"/>
        <end position="253"/>
    </location>
</feature>
<feature type="transmembrane region" description="Helical" evidence="5">
    <location>
        <begin position="100"/>
        <end position="118"/>
    </location>
</feature>
<comment type="subcellular location">
    <subcellularLocation>
        <location evidence="1">Membrane</location>
        <topology evidence="1">Multi-pass membrane protein</topology>
    </subcellularLocation>
</comment>